<dbReference type="Gene3D" id="3.40.50.2000">
    <property type="entry name" value="Glycogen Phosphorylase B"/>
    <property type="match status" value="1"/>
</dbReference>
<evidence type="ECO:0008006" key="3">
    <source>
        <dbReference type="Google" id="ProtNLM"/>
    </source>
</evidence>
<name>A0A3A6UIE3_9GAMM</name>
<dbReference type="RefSeq" id="WP_121852285.1">
    <property type="nucleotide sequence ID" value="NZ_CP037952.1"/>
</dbReference>
<reference evidence="1 2" key="1">
    <citation type="submission" date="2018-09" db="EMBL/GenBank/DDBJ databases">
        <title>Phylogeny of the Shewanellaceae, and recommendation for two new genera, Pseudoshewanella and Parashewanella.</title>
        <authorList>
            <person name="Wang G."/>
        </authorList>
    </citation>
    <scope>NUCLEOTIDE SEQUENCE [LARGE SCALE GENOMIC DNA]</scope>
    <source>
        <strain evidence="1 2">KCTC 22492</strain>
    </source>
</reference>
<dbReference type="OrthoDB" id="5755901at2"/>
<accession>A0A3A6UIE3</accession>
<dbReference type="AlphaFoldDB" id="A0A3A6UIE3"/>
<dbReference type="Proteomes" id="UP000273022">
    <property type="component" value="Unassembled WGS sequence"/>
</dbReference>
<dbReference type="EMBL" id="QYYH01000014">
    <property type="protein sequence ID" value="RJY18845.1"/>
    <property type="molecule type" value="Genomic_DNA"/>
</dbReference>
<gene>
    <name evidence="1" type="ORF">D5R81_03580</name>
</gene>
<comment type="caution">
    <text evidence="1">The sequence shown here is derived from an EMBL/GenBank/DDBJ whole genome shotgun (WGS) entry which is preliminary data.</text>
</comment>
<dbReference type="SUPFAM" id="SSF53756">
    <property type="entry name" value="UDP-Glycosyltransferase/glycogen phosphorylase"/>
    <property type="match status" value="1"/>
</dbReference>
<evidence type="ECO:0000313" key="1">
    <source>
        <dbReference type="EMBL" id="RJY18845.1"/>
    </source>
</evidence>
<proteinExistence type="predicted"/>
<evidence type="ECO:0000313" key="2">
    <source>
        <dbReference type="Proteomes" id="UP000273022"/>
    </source>
</evidence>
<organism evidence="1 2">
    <name type="scientific">Parashewanella spongiae</name>
    <dbReference type="NCBI Taxonomy" id="342950"/>
    <lineage>
        <taxon>Bacteria</taxon>
        <taxon>Pseudomonadati</taxon>
        <taxon>Pseudomonadota</taxon>
        <taxon>Gammaproteobacteria</taxon>
        <taxon>Alteromonadales</taxon>
        <taxon>Shewanellaceae</taxon>
        <taxon>Parashewanella</taxon>
    </lineage>
</organism>
<protein>
    <recommendedName>
        <fullName evidence="3">Glycosyltransferase</fullName>
    </recommendedName>
</protein>
<sequence>MKVKKKFLFIPVSSTKGIGEYMRSLIIADEIKKTWPDSEIRFVLNRQANYADKCPYPADLLKDTPTKQVKAVNDILEKYRPNFAIFDASGRQSQLKKAKQIGAHVVFISQHEKKRRRGMKWGRAKLTDLHFVVQPWFVMPEVGRINQLKLKLLGKSEPECIGAVYTPPNQQKQQQILTRLQLKQNEFVLFSSGSGGHRIEQQLAADIFYLQAKELFHNTGIKTVIVMGPNYPKAIAHNDEFICLPSIDNSDFINLLVASKAAVLSGGDALLQSISLGIPTLACPVSKDQPARIEVCKKLDLIVSANAQELANGIKYLLQENTMEALATKMKQSSSTNGIHIFIKQITNLMTN</sequence>
<keyword evidence="2" id="KW-1185">Reference proteome</keyword>